<protein>
    <submittedName>
        <fullName evidence="3">Uncharacterized protein</fullName>
    </submittedName>
</protein>
<sequence length="160" mass="16772">MSARVPVGRKDAALGGPDSVLTNPAPQTGNTAEGEETTQAGAEQVEREVEGGEGEKQRESETEAWKRKLQKAGIAVLKGAVAGALLLAGIPISIRCFVGPPRLRYPYEDTSDWPETFETASRMATGGAVVGGTITTAVLLLGSIENDYPSKDARRTCKGG</sequence>
<feature type="transmembrane region" description="Helical" evidence="2">
    <location>
        <begin position="123"/>
        <end position="144"/>
    </location>
</feature>
<dbReference type="Proteomes" id="UP000054558">
    <property type="component" value="Unassembled WGS sequence"/>
</dbReference>
<evidence type="ECO:0000256" key="1">
    <source>
        <dbReference type="SAM" id="MobiDB-lite"/>
    </source>
</evidence>
<evidence type="ECO:0000313" key="4">
    <source>
        <dbReference type="Proteomes" id="UP000054558"/>
    </source>
</evidence>
<evidence type="ECO:0000313" key="3">
    <source>
        <dbReference type="EMBL" id="GAQ81571.1"/>
    </source>
</evidence>
<accession>A0A1Y1HX73</accession>
<gene>
    <name evidence="3" type="ORF">KFL_000840140</name>
</gene>
<proteinExistence type="predicted"/>
<keyword evidence="4" id="KW-1185">Reference proteome</keyword>
<keyword evidence="2" id="KW-0812">Transmembrane</keyword>
<evidence type="ECO:0000256" key="2">
    <source>
        <dbReference type="SAM" id="Phobius"/>
    </source>
</evidence>
<name>A0A1Y1HX73_KLENI</name>
<dbReference type="AlphaFoldDB" id="A0A1Y1HX73"/>
<feature type="region of interest" description="Disordered" evidence="1">
    <location>
        <begin position="1"/>
        <end position="62"/>
    </location>
</feature>
<organism evidence="3 4">
    <name type="scientific">Klebsormidium nitens</name>
    <name type="common">Green alga</name>
    <name type="synonym">Ulothrix nitens</name>
    <dbReference type="NCBI Taxonomy" id="105231"/>
    <lineage>
        <taxon>Eukaryota</taxon>
        <taxon>Viridiplantae</taxon>
        <taxon>Streptophyta</taxon>
        <taxon>Klebsormidiophyceae</taxon>
        <taxon>Klebsormidiales</taxon>
        <taxon>Klebsormidiaceae</taxon>
        <taxon>Klebsormidium</taxon>
    </lineage>
</organism>
<keyword evidence="2" id="KW-0472">Membrane</keyword>
<feature type="compositionally biased region" description="Low complexity" evidence="1">
    <location>
        <begin position="27"/>
        <end position="43"/>
    </location>
</feature>
<feature type="transmembrane region" description="Helical" evidence="2">
    <location>
        <begin position="75"/>
        <end position="94"/>
    </location>
</feature>
<reference evidence="3 4" key="1">
    <citation type="journal article" date="2014" name="Nat. Commun.">
        <title>Klebsormidium flaccidum genome reveals primary factors for plant terrestrial adaptation.</title>
        <authorList>
            <person name="Hori K."/>
            <person name="Maruyama F."/>
            <person name="Fujisawa T."/>
            <person name="Togashi T."/>
            <person name="Yamamoto N."/>
            <person name="Seo M."/>
            <person name="Sato S."/>
            <person name="Yamada T."/>
            <person name="Mori H."/>
            <person name="Tajima N."/>
            <person name="Moriyama T."/>
            <person name="Ikeuchi M."/>
            <person name="Watanabe M."/>
            <person name="Wada H."/>
            <person name="Kobayashi K."/>
            <person name="Saito M."/>
            <person name="Masuda T."/>
            <person name="Sasaki-Sekimoto Y."/>
            <person name="Mashiguchi K."/>
            <person name="Awai K."/>
            <person name="Shimojima M."/>
            <person name="Masuda S."/>
            <person name="Iwai M."/>
            <person name="Nobusawa T."/>
            <person name="Narise T."/>
            <person name="Kondo S."/>
            <person name="Saito H."/>
            <person name="Sato R."/>
            <person name="Murakawa M."/>
            <person name="Ihara Y."/>
            <person name="Oshima-Yamada Y."/>
            <person name="Ohtaka K."/>
            <person name="Satoh M."/>
            <person name="Sonobe K."/>
            <person name="Ishii M."/>
            <person name="Ohtani R."/>
            <person name="Kanamori-Sato M."/>
            <person name="Honoki R."/>
            <person name="Miyazaki D."/>
            <person name="Mochizuki H."/>
            <person name="Umetsu J."/>
            <person name="Higashi K."/>
            <person name="Shibata D."/>
            <person name="Kamiya Y."/>
            <person name="Sato N."/>
            <person name="Nakamura Y."/>
            <person name="Tabata S."/>
            <person name="Ida S."/>
            <person name="Kurokawa K."/>
            <person name="Ohta H."/>
        </authorList>
    </citation>
    <scope>NUCLEOTIDE SEQUENCE [LARGE SCALE GENOMIC DNA]</scope>
    <source>
        <strain evidence="3 4">NIES-2285</strain>
    </source>
</reference>
<keyword evidence="2" id="KW-1133">Transmembrane helix</keyword>
<dbReference type="EMBL" id="DF237033">
    <property type="protein sequence ID" value="GAQ81571.1"/>
    <property type="molecule type" value="Genomic_DNA"/>
</dbReference>
<feature type="compositionally biased region" description="Basic and acidic residues" evidence="1">
    <location>
        <begin position="44"/>
        <end position="62"/>
    </location>
</feature>